<evidence type="ECO:0000259" key="1">
    <source>
        <dbReference type="PROSITE" id="PS50162"/>
    </source>
</evidence>
<dbReference type="GO" id="GO:0033065">
    <property type="term" value="C:Rad51C-XRCC3 complex"/>
    <property type="evidence" value="ECO:0007669"/>
    <property type="project" value="TreeGrafter"/>
</dbReference>
<dbReference type="InterPro" id="IPR013632">
    <property type="entry name" value="Rad51_C"/>
</dbReference>
<sequence>MSKSLQDLDVLSHVLKQRLLKADLIDPFEVLVMDTGNLSKRLNMSASECQKLIDVVALGAFPDVEDWTSRFNSMDSFTSGDSAIDDVLGGGIREQSLLEIVGASSVGKSQLTMQSLVTVQLPFEEGGLDARAILIHASKAPPTERLSTIARTYFPESHPNDILSNISLLHVRDFQCLQHALDFFIPRFLVDGTKSKPVRLIAVDSLGELSRQFDSNAHGLAQRNASLLRVVDSCKRLIHKYRLSLVVVNGVSEAIQENQIATMNSYGVQSRAFSGQSVHSTKQAQLGLIWAHNIQTRLMLVRTLRKVHVKVTESEIRMSSTANGEAEARLAMPPKVEESEMNIDRRFKKPRKDETFAVHKRRAHVVYSTYLSGGKCEFYILPIGVRSVEMTRPDRRKGSPVPTCALTPAISQSHTQSIDDDEAKIWASISFSDGDEEDL</sequence>
<dbReference type="AlphaFoldDB" id="A0A4T0JEY0"/>
<dbReference type="EMBL" id="SPOI01000047">
    <property type="protein sequence ID" value="TIB38875.1"/>
    <property type="molecule type" value="Genomic_DNA"/>
</dbReference>
<gene>
    <name evidence="2" type="ORF">E3P86_01395</name>
</gene>
<dbReference type="InterPro" id="IPR020588">
    <property type="entry name" value="RecA_ATP-bd"/>
</dbReference>
<dbReference type="PANTHER" id="PTHR46487">
    <property type="entry name" value="DNA REPAIR PROTEIN XRCC3"/>
    <property type="match status" value="1"/>
</dbReference>
<dbReference type="GO" id="GO:0000400">
    <property type="term" value="F:four-way junction DNA binding"/>
    <property type="evidence" value="ECO:0007669"/>
    <property type="project" value="TreeGrafter"/>
</dbReference>
<dbReference type="InterPro" id="IPR027417">
    <property type="entry name" value="P-loop_NTPase"/>
</dbReference>
<dbReference type="GO" id="GO:0045003">
    <property type="term" value="P:double-strand break repair via synthesis-dependent strand annealing"/>
    <property type="evidence" value="ECO:0007669"/>
    <property type="project" value="TreeGrafter"/>
</dbReference>
<proteinExistence type="predicted"/>
<dbReference type="GO" id="GO:0061982">
    <property type="term" value="P:meiosis I cell cycle process"/>
    <property type="evidence" value="ECO:0007669"/>
    <property type="project" value="UniProtKB-ARBA"/>
</dbReference>
<comment type="caution">
    <text evidence="2">The sequence shown here is derived from an EMBL/GenBank/DDBJ whole genome shotgun (WGS) entry which is preliminary data.</text>
</comment>
<dbReference type="GO" id="GO:0005524">
    <property type="term" value="F:ATP binding"/>
    <property type="evidence" value="ECO:0007669"/>
    <property type="project" value="InterPro"/>
</dbReference>
<name>A0A4T0JEY0_WALIC</name>
<dbReference type="Gene3D" id="3.40.50.300">
    <property type="entry name" value="P-loop containing nucleotide triphosphate hydrolases"/>
    <property type="match status" value="1"/>
</dbReference>
<dbReference type="GO" id="GO:0090656">
    <property type="term" value="P:t-circle formation"/>
    <property type="evidence" value="ECO:0007669"/>
    <property type="project" value="TreeGrafter"/>
</dbReference>
<dbReference type="GO" id="GO:0071140">
    <property type="term" value="P:resolution of mitotic recombination intermediates"/>
    <property type="evidence" value="ECO:0007669"/>
    <property type="project" value="TreeGrafter"/>
</dbReference>
<organism evidence="2 3">
    <name type="scientific">Wallemia ichthyophaga</name>
    <dbReference type="NCBI Taxonomy" id="245174"/>
    <lineage>
        <taxon>Eukaryota</taxon>
        <taxon>Fungi</taxon>
        <taxon>Dikarya</taxon>
        <taxon>Basidiomycota</taxon>
        <taxon>Wallemiomycotina</taxon>
        <taxon>Wallemiomycetes</taxon>
        <taxon>Wallemiales</taxon>
        <taxon>Wallemiaceae</taxon>
        <taxon>Wallemia</taxon>
    </lineage>
</organism>
<dbReference type="GO" id="GO:0140664">
    <property type="term" value="F:ATP-dependent DNA damage sensor activity"/>
    <property type="evidence" value="ECO:0007669"/>
    <property type="project" value="InterPro"/>
</dbReference>
<dbReference type="GO" id="GO:0005657">
    <property type="term" value="C:replication fork"/>
    <property type="evidence" value="ECO:0007669"/>
    <property type="project" value="TreeGrafter"/>
</dbReference>
<evidence type="ECO:0000313" key="3">
    <source>
        <dbReference type="Proteomes" id="UP000310689"/>
    </source>
</evidence>
<feature type="domain" description="RecA family profile 1" evidence="1">
    <location>
        <begin position="73"/>
        <end position="251"/>
    </location>
</feature>
<dbReference type="GO" id="GO:0000722">
    <property type="term" value="P:telomere maintenance via recombination"/>
    <property type="evidence" value="ECO:0007669"/>
    <property type="project" value="TreeGrafter"/>
</dbReference>
<reference evidence="2 3" key="1">
    <citation type="submission" date="2019-03" db="EMBL/GenBank/DDBJ databases">
        <title>Sequencing 23 genomes of Wallemia ichthyophaga.</title>
        <authorList>
            <person name="Gostincar C."/>
        </authorList>
    </citation>
    <scope>NUCLEOTIDE SEQUENCE [LARGE SCALE GENOMIC DNA]</scope>
    <source>
        <strain evidence="2 3">EXF-6200</strain>
    </source>
</reference>
<dbReference type="PANTHER" id="PTHR46487:SF1">
    <property type="entry name" value="DNA REPAIR PROTEIN XRCC3"/>
    <property type="match status" value="1"/>
</dbReference>
<accession>A0A4T0JEY0</accession>
<dbReference type="Pfam" id="PF08423">
    <property type="entry name" value="Rad51"/>
    <property type="match status" value="1"/>
</dbReference>
<dbReference type="PROSITE" id="PS50162">
    <property type="entry name" value="RECA_2"/>
    <property type="match status" value="1"/>
</dbReference>
<evidence type="ECO:0000313" key="2">
    <source>
        <dbReference type="EMBL" id="TIB38875.1"/>
    </source>
</evidence>
<dbReference type="SUPFAM" id="SSF52540">
    <property type="entry name" value="P-loop containing nucleoside triphosphate hydrolases"/>
    <property type="match status" value="1"/>
</dbReference>
<protein>
    <recommendedName>
        <fullName evidence="1">RecA family profile 1 domain-containing protein</fullName>
    </recommendedName>
</protein>
<dbReference type="Proteomes" id="UP000310689">
    <property type="component" value="Unassembled WGS sequence"/>
</dbReference>